<dbReference type="EMBL" id="JAACFV010000167">
    <property type="protein sequence ID" value="KAF7503664.1"/>
    <property type="molecule type" value="Genomic_DNA"/>
</dbReference>
<accession>A0A8H7DY70</accession>
<organism evidence="3 4">
    <name type="scientific">Endocarpon pusillum</name>
    <dbReference type="NCBI Taxonomy" id="364733"/>
    <lineage>
        <taxon>Eukaryota</taxon>
        <taxon>Fungi</taxon>
        <taxon>Dikarya</taxon>
        <taxon>Ascomycota</taxon>
        <taxon>Pezizomycotina</taxon>
        <taxon>Eurotiomycetes</taxon>
        <taxon>Chaetothyriomycetidae</taxon>
        <taxon>Verrucariales</taxon>
        <taxon>Verrucariaceae</taxon>
        <taxon>Endocarpon</taxon>
    </lineage>
</organism>
<keyword evidence="2" id="KW-0812">Transmembrane</keyword>
<name>A0A8H7DY70_9EURO</name>
<evidence type="ECO:0000256" key="2">
    <source>
        <dbReference type="SAM" id="Phobius"/>
    </source>
</evidence>
<dbReference type="Proteomes" id="UP000606974">
    <property type="component" value="Unassembled WGS sequence"/>
</dbReference>
<feature type="transmembrane region" description="Helical" evidence="2">
    <location>
        <begin position="124"/>
        <end position="142"/>
    </location>
</feature>
<comment type="caution">
    <text evidence="3">The sequence shown here is derived from an EMBL/GenBank/DDBJ whole genome shotgun (WGS) entry which is preliminary data.</text>
</comment>
<reference evidence="3" key="1">
    <citation type="submission" date="2020-02" db="EMBL/GenBank/DDBJ databases">
        <authorList>
            <person name="Palmer J.M."/>
        </authorList>
    </citation>
    <scope>NUCLEOTIDE SEQUENCE</scope>
    <source>
        <strain evidence="3">EPUS1.4</strain>
        <tissue evidence="3">Thallus</tissue>
    </source>
</reference>
<feature type="region of interest" description="Disordered" evidence="1">
    <location>
        <begin position="87"/>
        <end position="119"/>
    </location>
</feature>
<dbReference type="AlphaFoldDB" id="A0A8H7DY70"/>
<evidence type="ECO:0000313" key="3">
    <source>
        <dbReference type="EMBL" id="KAF7503664.1"/>
    </source>
</evidence>
<sequence>MTQSESPSSLRSGLFTCDAILPKATIHTKIDQFCPTSVRIQILKNKHINLPSPYIFLSLTCHFYPSLTFAKSLFHLDLHQIVPSTKMSSESPYTYHPLPSSKDESSLIDHSSVNKPSPKPSHAIIQWLMTLILIIGSCIIIFGKPQPFCVGDRFPVFHASFMTGQTLWSLVVLFDNWQSYVARKDGNQARADTVQEWKAPVVYLVSFIMSILGSFGSRPRCSLPAEPSQAPPA</sequence>
<gene>
    <name evidence="3" type="ORF">GJ744_003393</name>
</gene>
<proteinExistence type="predicted"/>
<keyword evidence="2" id="KW-0472">Membrane</keyword>
<evidence type="ECO:0000256" key="1">
    <source>
        <dbReference type="SAM" id="MobiDB-lite"/>
    </source>
</evidence>
<evidence type="ECO:0000313" key="4">
    <source>
        <dbReference type="Proteomes" id="UP000606974"/>
    </source>
</evidence>
<keyword evidence="4" id="KW-1185">Reference proteome</keyword>
<keyword evidence="2" id="KW-1133">Transmembrane helix</keyword>
<protein>
    <submittedName>
        <fullName evidence="3">Uncharacterized protein</fullName>
    </submittedName>
</protein>